<dbReference type="Gene3D" id="1.10.10.10">
    <property type="entry name" value="Winged helix-like DNA-binding domain superfamily/Winged helix DNA-binding domain"/>
    <property type="match status" value="1"/>
</dbReference>
<gene>
    <name evidence="2" type="ORF">NE579_13785</name>
</gene>
<protein>
    <submittedName>
        <fullName evidence="2">LysR family transcriptional regulator</fullName>
    </submittedName>
</protein>
<dbReference type="InterPro" id="IPR051815">
    <property type="entry name" value="Molybdate_resp_trans_reg"/>
</dbReference>
<reference evidence="2" key="1">
    <citation type="submission" date="2022-06" db="EMBL/GenBank/DDBJ databases">
        <title>Isolation of gut microbiota from human fecal samples.</title>
        <authorList>
            <person name="Pamer E.G."/>
            <person name="Barat B."/>
            <person name="Waligurski E."/>
            <person name="Medina S."/>
            <person name="Paddock L."/>
            <person name="Mostad J."/>
        </authorList>
    </citation>
    <scope>NUCLEOTIDE SEQUENCE</scope>
    <source>
        <strain evidence="2">DFI.9.91</strain>
    </source>
</reference>
<evidence type="ECO:0000259" key="1">
    <source>
        <dbReference type="Pfam" id="PF00126"/>
    </source>
</evidence>
<dbReference type="PANTHER" id="PTHR30432">
    <property type="entry name" value="TRANSCRIPTIONAL REGULATOR MODE"/>
    <property type="match status" value="1"/>
</dbReference>
<dbReference type="EMBL" id="JANFYS010000034">
    <property type="protein sequence ID" value="MCQ4771513.1"/>
    <property type="molecule type" value="Genomic_DNA"/>
</dbReference>
<dbReference type="PANTHER" id="PTHR30432:SF1">
    <property type="entry name" value="DNA-BINDING TRANSCRIPTIONAL DUAL REGULATOR MODE"/>
    <property type="match status" value="1"/>
</dbReference>
<feature type="domain" description="HTH lysR-type" evidence="1">
    <location>
        <begin position="31"/>
        <end position="89"/>
    </location>
</feature>
<dbReference type="InterPro" id="IPR036390">
    <property type="entry name" value="WH_DNA-bd_sf"/>
</dbReference>
<dbReference type="AlphaFoldDB" id="A0AAW5JNT5"/>
<dbReference type="InterPro" id="IPR000847">
    <property type="entry name" value="LysR_HTH_N"/>
</dbReference>
<dbReference type="InterPro" id="IPR036388">
    <property type="entry name" value="WH-like_DNA-bd_sf"/>
</dbReference>
<organism evidence="2 3">
    <name type="scientific">Intestinimonas massiliensis</name>
    <name type="common">ex Afouda et al. 2020</name>
    <dbReference type="NCBI Taxonomy" id="1673721"/>
    <lineage>
        <taxon>Bacteria</taxon>
        <taxon>Bacillati</taxon>
        <taxon>Bacillota</taxon>
        <taxon>Clostridia</taxon>
        <taxon>Eubacteriales</taxon>
        <taxon>Intestinimonas</taxon>
    </lineage>
</organism>
<dbReference type="SUPFAM" id="SSF46785">
    <property type="entry name" value="Winged helix' DNA-binding domain"/>
    <property type="match status" value="1"/>
</dbReference>
<evidence type="ECO:0000313" key="2">
    <source>
        <dbReference type="EMBL" id="MCQ4771513.1"/>
    </source>
</evidence>
<dbReference type="GO" id="GO:0003700">
    <property type="term" value="F:DNA-binding transcription factor activity"/>
    <property type="evidence" value="ECO:0007669"/>
    <property type="project" value="InterPro"/>
</dbReference>
<name>A0AAW5JNT5_9FIRM</name>
<dbReference type="RefSeq" id="WP_050619120.1">
    <property type="nucleotide sequence ID" value="NZ_JANFYS010000034.1"/>
</dbReference>
<evidence type="ECO:0000313" key="3">
    <source>
        <dbReference type="Proteomes" id="UP001204562"/>
    </source>
</evidence>
<sequence length="122" mass="13411">MAGKISHAFRPDIRVRLIDARPFFGPGTSALLRAIQECGSVLGACERLELSYSKGRAILHSAEQELGFPLVRRTKGGVGGGSASLTEAGVRLLDSFEQYQADVRRYAQEHFDALRTQLEHPE</sequence>
<comment type="caution">
    <text evidence="2">The sequence shown here is derived from an EMBL/GenBank/DDBJ whole genome shotgun (WGS) entry which is preliminary data.</text>
</comment>
<dbReference type="Proteomes" id="UP001204562">
    <property type="component" value="Unassembled WGS sequence"/>
</dbReference>
<proteinExistence type="predicted"/>
<dbReference type="Pfam" id="PF00126">
    <property type="entry name" value="HTH_1"/>
    <property type="match status" value="1"/>
</dbReference>
<accession>A0AAW5JNT5</accession>